<proteinExistence type="predicted"/>
<dbReference type="RefSeq" id="WP_351957600.1">
    <property type="nucleotide sequence ID" value="NZ_JBEOZM010000006.1"/>
</dbReference>
<dbReference type="Proteomes" id="UP001490365">
    <property type="component" value="Unassembled WGS sequence"/>
</dbReference>
<organism evidence="3 4">
    <name type="scientific">Streptomyces sp. 900105755</name>
    <dbReference type="NCBI Taxonomy" id="3154389"/>
    <lineage>
        <taxon>Bacteria</taxon>
        <taxon>Bacillati</taxon>
        <taxon>Actinomycetota</taxon>
        <taxon>Actinomycetes</taxon>
        <taxon>Kitasatosporales</taxon>
        <taxon>Streptomycetaceae</taxon>
        <taxon>Streptomyces</taxon>
    </lineage>
</organism>
<evidence type="ECO:0000256" key="1">
    <source>
        <dbReference type="SAM" id="MobiDB-lite"/>
    </source>
</evidence>
<dbReference type="SUPFAM" id="SSF51120">
    <property type="entry name" value="beta-Roll"/>
    <property type="match status" value="1"/>
</dbReference>
<name>A0ABV1TGN7_9ACTN</name>
<feature type="region of interest" description="Disordered" evidence="1">
    <location>
        <begin position="126"/>
        <end position="150"/>
    </location>
</feature>
<dbReference type="InterPro" id="IPR011049">
    <property type="entry name" value="Serralysin-like_metalloprot_C"/>
</dbReference>
<protein>
    <submittedName>
        <fullName evidence="3">Uncharacterized protein</fullName>
    </submittedName>
</protein>
<feature type="chain" id="PRO_5045138894" evidence="2">
    <location>
        <begin position="29"/>
        <end position="182"/>
    </location>
</feature>
<evidence type="ECO:0000256" key="2">
    <source>
        <dbReference type="SAM" id="SignalP"/>
    </source>
</evidence>
<keyword evidence="2" id="KW-0732">Signal</keyword>
<evidence type="ECO:0000313" key="4">
    <source>
        <dbReference type="Proteomes" id="UP001490365"/>
    </source>
</evidence>
<feature type="signal peptide" evidence="2">
    <location>
        <begin position="1"/>
        <end position="28"/>
    </location>
</feature>
<evidence type="ECO:0000313" key="3">
    <source>
        <dbReference type="EMBL" id="MER6269060.1"/>
    </source>
</evidence>
<comment type="caution">
    <text evidence="3">The sequence shown here is derived from an EMBL/GenBank/DDBJ whole genome shotgun (WGS) entry which is preliminary data.</text>
</comment>
<reference evidence="3 4" key="1">
    <citation type="submission" date="2024-06" db="EMBL/GenBank/DDBJ databases">
        <title>The Natural Products Discovery Center: Release of the First 8490 Sequenced Strains for Exploring Actinobacteria Biosynthetic Diversity.</title>
        <authorList>
            <person name="Kalkreuter E."/>
            <person name="Kautsar S.A."/>
            <person name="Yang D."/>
            <person name="Bader C.D."/>
            <person name="Teijaro C.N."/>
            <person name="Fluegel L."/>
            <person name="Davis C.M."/>
            <person name="Simpson J.R."/>
            <person name="Lauterbach L."/>
            <person name="Steele A.D."/>
            <person name="Gui C."/>
            <person name="Meng S."/>
            <person name="Li G."/>
            <person name="Viehrig K."/>
            <person name="Ye F."/>
            <person name="Su P."/>
            <person name="Kiefer A.F."/>
            <person name="Nichols A."/>
            <person name="Cepeda A.J."/>
            <person name="Yan W."/>
            <person name="Fan B."/>
            <person name="Jiang Y."/>
            <person name="Adhikari A."/>
            <person name="Zheng C.-J."/>
            <person name="Schuster L."/>
            <person name="Cowan T.M."/>
            <person name="Smanski M.J."/>
            <person name="Chevrette M.G."/>
            <person name="De Carvalho L.P.S."/>
            <person name="Shen B."/>
        </authorList>
    </citation>
    <scope>NUCLEOTIDE SEQUENCE [LARGE SCALE GENOMIC DNA]</scope>
    <source>
        <strain evidence="3 4">NPDC001694</strain>
    </source>
</reference>
<accession>A0ABV1TGN7</accession>
<keyword evidence="4" id="KW-1185">Reference proteome</keyword>
<sequence>MKIVSTILKRAAGPVLVAGLVVTSSATAATAAAAPPPGSTAFRILGGLVVLQARNGVNNVVTASTSVSTSPGRLILKDTTGIAIGPGCTRVDANTADCGIAATVTRLAVQLGDGNDTFDGSTANVSTTADAGTGTDSVTTNGRSDTVSVEDNTGGDTVDCGGGTDTVFADPGDTITHCERQF</sequence>
<gene>
    <name evidence="3" type="ORF">ABT211_17435</name>
</gene>
<dbReference type="EMBL" id="JBEOZM010000006">
    <property type="protein sequence ID" value="MER6269060.1"/>
    <property type="molecule type" value="Genomic_DNA"/>
</dbReference>